<dbReference type="InterPro" id="IPR001789">
    <property type="entry name" value="Sig_transdc_resp-reg_receiver"/>
</dbReference>
<dbReference type="RefSeq" id="WP_003614471.1">
    <property type="nucleotide sequence ID" value="NZ_ADVE02000001.1"/>
</dbReference>
<evidence type="ECO:0000259" key="5">
    <source>
        <dbReference type="PROSITE" id="PS51755"/>
    </source>
</evidence>
<evidence type="ECO:0000256" key="2">
    <source>
        <dbReference type="PROSITE-ProRule" id="PRU00169"/>
    </source>
</evidence>
<dbReference type="EMBL" id="CP023737">
    <property type="protein sequence ID" value="ATQ70290.1"/>
    <property type="molecule type" value="Genomic_DNA"/>
</dbReference>
<dbReference type="InterPro" id="IPR001867">
    <property type="entry name" value="OmpR/PhoB-type_DNA-bd"/>
</dbReference>
<proteinExistence type="predicted"/>
<dbReference type="Pfam" id="PF00486">
    <property type="entry name" value="Trans_reg_C"/>
    <property type="match status" value="1"/>
</dbReference>
<dbReference type="InterPro" id="IPR039420">
    <property type="entry name" value="WalR-like"/>
</dbReference>
<dbReference type="SUPFAM" id="SSF52172">
    <property type="entry name" value="CheY-like"/>
    <property type="match status" value="1"/>
</dbReference>
<dbReference type="Gene3D" id="3.40.50.2300">
    <property type="match status" value="1"/>
</dbReference>
<keyword evidence="7" id="KW-1185">Reference proteome</keyword>
<evidence type="ECO:0000313" key="7">
    <source>
        <dbReference type="Proteomes" id="UP000230709"/>
    </source>
</evidence>
<dbReference type="GO" id="GO:0000976">
    <property type="term" value="F:transcription cis-regulatory region binding"/>
    <property type="evidence" value="ECO:0007669"/>
    <property type="project" value="TreeGrafter"/>
</dbReference>
<dbReference type="PANTHER" id="PTHR48111:SF36">
    <property type="entry name" value="TRANSCRIPTIONAL REGULATORY PROTEIN CUTR"/>
    <property type="match status" value="1"/>
</dbReference>
<evidence type="ECO:0000256" key="3">
    <source>
        <dbReference type="PROSITE-ProRule" id="PRU01091"/>
    </source>
</evidence>
<dbReference type="SMART" id="SM00448">
    <property type="entry name" value="REC"/>
    <property type="match status" value="1"/>
</dbReference>
<reference evidence="7" key="1">
    <citation type="submission" date="2017-10" db="EMBL/GenBank/DDBJ databases">
        <title>Completed PacBio SMRT sequence of Methylosinus trichosporium OB3b reveals presence of a third large plasmid.</title>
        <authorList>
            <person name="Charles T.C."/>
            <person name="Lynch M.D.J."/>
            <person name="Heil J.R."/>
            <person name="Cheng J."/>
        </authorList>
    </citation>
    <scope>NUCLEOTIDE SEQUENCE [LARGE SCALE GENOMIC DNA]</scope>
    <source>
        <strain evidence="7">OB3b</strain>
    </source>
</reference>
<evidence type="ECO:0000313" key="6">
    <source>
        <dbReference type="EMBL" id="ATQ70290.1"/>
    </source>
</evidence>
<dbReference type="CDD" id="cd00383">
    <property type="entry name" value="trans_reg_C"/>
    <property type="match status" value="1"/>
</dbReference>
<dbReference type="Gene3D" id="6.10.250.690">
    <property type="match status" value="1"/>
</dbReference>
<dbReference type="GO" id="GO:0032993">
    <property type="term" value="C:protein-DNA complex"/>
    <property type="evidence" value="ECO:0007669"/>
    <property type="project" value="TreeGrafter"/>
</dbReference>
<accession>A0A2D2D5K1</accession>
<feature type="modified residue" description="4-aspartylphosphate" evidence="2">
    <location>
        <position position="51"/>
    </location>
</feature>
<feature type="DNA-binding region" description="OmpR/PhoB-type" evidence="3">
    <location>
        <begin position="124"/>
        <end position="222"/>
    </location>
</feature>
<dbReference type="GO" id="GO:0006355">
    <property type="term" value="P:regulation of DNA-templated transcription"/>
    <property type="evidence" value="ECO:0007669"/>
    <property type="project" value="InterPro"/>
</dbReference>
<protein>
    <submittedName>
        <fullName evidence="6">DNA-binding response regulator</fullName>
    </submittedName>
</protein>
<dbReference type="InterPro" id="IPR011006">
    <property type="entry name" value="CheY-like_superfamily"/>
</dbReference>
<dbReference type="Pfam" id="PF00072">
    <property type="entry name" value="Response_reg"/>
    <property type="match status" value="1"/>
</dbReference>
<dbReference type="AlphaFoldDB" id="A0A2D2D5K1"/>
<dbReference type="Gene3D" id="1.10.10.10">
    <property type="entry name" value="Winged helix-like DNA-binding domain superfamily/Winged helix DNA-binding domain"/>
    <property type="match status" value="1"/>
</dbReference>
<dbReference type="SMART" id="SM00862">
    <property type="entry name" value="Trans_reg_C"/>
    <property type="match status" value="1"/>
</dbReference>
<dbReference type="PROSITE" id="PS51755">
    <property type="entry name" value="OMPR_PHOB"/>
    <property type="match status" value="1"/>
</dbReference>
<feature type="domain" description="OmpR/PhoB-type" evidence="5">
    <location>
        <begin position="124"/>
        <end position="222"/>
    </location>
</feature>
<evidence type="ECO:0000256" key="1">
    <source>
        <dbReference type="ARBA" id="ARBA00023125"/>
    </source>
</evidence>
<dbReference type="GO" id="GO:0005829">
    <property type="term" value="C:cytosol"/>
    <property type="evidence" value="ECO:0007669"/>
    <property type="project" value="TreeGrafter"/>
</dbReference>
<evidence type="ECO:0000259" key="4">
    <source>
        <dbReference type="PROSITE" id="PS50110"/>
    </source>
</evidence>
<dbReference type="Proteomes" id="UP000230709">
    <property type="component" value="Chromosome"/>
</dbReference>
<sequence>MRILVVEDQLDVAALITDSVNRAGFDVDRVGRLVEVKPALLSHDYPLMLLDRRLPDGDGLRALSEFRRARPGIRVIIVSALNGTGDKVDGLESGADDYLAKPFDADELLARIRACLRRASDVELPRVVMGRLSFDFAAHQAFVSDRPFELHRKEALLLESLMRRAERFVNHRTIMKEINSPGESASIDALRMLALRLRQKLKSERLDVELASSRGVGYMLRRART</sequence>
<feature type="domain" description="Response regulatory" evidence="4">
    <location>
        <begin position="2"/>
        <end position="116"/>
    </location>
</feature>
<dbReference type="KEGG" id="mtw:CQW49_08355"/>
<gene>
    <name evidence="6" type="ORF">CQW49_08355</name>
</gene>
<keyword evidence="2" id="KW-0597">Phosphoprotein</keyword>
<keyword evidence="1 3" id="KW-0238">DNA-binding</keyword>
<dbReference type="STRING" id="595536.GCA_000178815_03480"/>
<name>A0A2D2D5K1_METT3</name>
<dbReference type="InterPro" id="IPR036388">
    <property type="entry name" value="WH-like_DNA-bd_sf"/>
</dbReference>
<dbReference type="PANTHER" id="PTHR48111">
    <property type="entry name" value="REGULATOR OF RPOS"/>
    <property type="match status" value="1"/>
</dbReference>
<dbReference type="GO" id="GO:0000156">
    <property type="term" value="F:phosphorelay response regulator activity"/>
    <property type="evidence" value="ECO:0007669"/>
    <property type="project" value="TreeGrafter"/>
</dbReference>
<dbReference type="PROSITE" id="PS50110">
    <property type="entry name" value="RESPONSE_REGULATORY"/>
    <property type="match status" value="1"/>
</dbReference>
<organism evidence="6 7">
    <name type="scientific">Methylosinus trichosporium (strain ATCC 35070 / NCIMB 11131 / UNIQEM 75 / OB3b)</name>
    <dbReference type="NCBI Taxonomy" id="595536"/>
    <lineage>
        <taxon>Bacteria</taxon>
        <taxon>Pseudomonadati</taxon>
        <taxon>Pseudomonadota</taxon>
        <taxon>Alphaproteobacteria</taxon>
        <taxon>Hyphomicrobiales</taxon>
        <taxon>Methylocystaceae</taxon>
        <taxon>Methylosinus</taxon>
    </lineage>
</organism>